<dbReference type="OrthoDB" id="9812260at2"/>
<dbReference type="Gene3D" id="3.30.450.20">
    <property type="entry name" value="PAS domain"/>
    <property type="match status" value="1"/>
</dbReference>
<evidence type="ECO:0000313" key="6">
    <source>
        <dbReference type="EMBL" id="PJK16435.1"/>
    </source>
</evidence>
<proteinExistence type="predicted"/>
<dbReference type="InterPro" id="IPR002645">
    <property type="entry name" value="STAS_dom"/>
</dbReference>
<evidence type="ECO:0000313" key="7">
    <source>
        <dbReference type="Proteomes" id="UP000228680"/>
    </source>
</evidence>
<dbReference type="InterPro" id="IPR035965">
    <property type="entry name" value="PAS-like_dom_sf"/>
</dbReference>
<dbReference type="InterPro" id="IPR036513">
    <property type="entry name" value="STAS_dom_sf"/>
</dbReference>
<dbReference type="Proteomes" id="UP000228680">
    <property type="component" value="Unassembled WGS sequence"/>
</dbReference>
<protein>
    <submittedName>
        <fullName evidence="6">Biphenyl 2,3-dioxygenase</fullName>
    </submittedName>
</protein>
<keyword evidence="6" id="KW-0560">Oxidoreductase</keyword>
<dbReference type="GO" id="GO:0051213">
    <property type="term" value="F:dioxygenase activity"/>
    <property type="evidence" value="ECO:0007669"/>
    <property type="project" value="UniProtKB-KW"/>
</dbReference>
<dbReference type="PANTHER" id="PTHR47429:SF2">
    <property type="entry name" value="PROTEIN TWIN LOV 1"/>
    <property type="match status" value="1"/>
</dbReference>
<accession>A0A2M9EZ08</accession>
<keyword evidence="3" id="KW-0157">Chromophore</keyword>
<keyword evidence="1" id="KW-0285">Flavoprotein</keyword>
<gene>
    <name evidence="6" type="ORF">CQS04_04570</name>
</gene>
<dbReference type="RefSeq" id="WP_100353006.1">
    <property type="nucleotide sequence ID" value="NZ_PCGR01000002.1"/>
</dbReference>
<dbReference type="SMART" id="SM00086">
    <property type="entry name" value="PAC"/>
    <property type="match status" value="1"/>
</dbReference>
<dbReference type="InterPro" id="IPR001610">
    <property type="entry name" value="PAC"/>
</dbReference>
<organism evidence="6 7">
    <name type="scientific">Chryseomicrobium excrementi</name>
    <dbReference type="NCBI Taxonomy" id="2041346"/>
    <lineage>
        <taxon>Bacteria</taxon>
        <taxon>Bacillati</taxon>
        <taxon>Bacillota</taxon>
        <taxon>Bacilli</taxon>
        <taxon>Bacillales</taxon>
        <taxon>Caryophanaceae</taxon>
        <taxon>Chryseomicrobium</taxon>
    </lineage>
</organism>
<evidence type="ECO:0000256" key="1">
    <source>
        <dbReference type="ARBA" id="ARBA00022630"/>
    </source>
</evidence>
<evidence type="ECO:0000259" key="4">
    <source>
        <dbReference type="PROSITE" id="PS50112"/>
    </source>
</evidence>
<sequence>MNQLDQTTQNQLFEALLNSSQIANVITDPNQPDNPIIYTNKFFLELTGYESSEILGRNCRFLQGAKTDTYTVNLLRNAIEQQKEVTATLQNYRKDGTTFWNRLHIEPIHIGNTLFFMSSQHDITKEIEQRALLNEKEKEITNQLLPIIPLNETTSILALVGKMNKERFQVLISKLSSYVQKTSTFHVIVDITGAIWEEEFFHHDLLMIQDVLRLMGSHLLVTGITPKTAIQLVTTSQQENSFTTFSSVEQALAYLETL</sequence>
<dbReference type="InterPro" id="IPR000014">
    <property type="entry name" value="PAS"/>
</dbReference>
<dbReference type="PROSITE" id="PS50112">
    <property type="entry name" value="PAS"/>
    <property type="match status" value="1"/>
</dbReference>
<keyword evidence="2" id="KW-0288">FMN</keyword>
<dbReference type="AlphaFoldDB" id="A0A2M9EZ08"/>
<feature type="domain" description="STAS" evidence="5">
    <location>
        <begin position="144"/>
        <end position="255"/>
    </location>
</feature>
<dbReference type="NCBIfam" id="TIGR00229">
    <property type="entry name" value="sensory_box"/>
    <property type="match status" value="1"/>
</dbReference>
<dbReference type="CDD" id="cd00130">
    <property type="entry name" value="PAS"/>
    <property type="match status" value="1"/>
</dbReference>
<dbReference type="Gene3D" id="3.30.750.24">
    <property type="entry name" value="STAS domain"/>
    <property type="match status" value="1"/>
</dbReference>
<reference evidence="6 7" key="1">
    <citation type="submission" date="2017-10" db="EMBL/GenBank/DDBJ databases">
        <title>Draft genome of Chryseomicrobium casticus sp. nov.</title>
        <authorList>
            <person name="Chakraborty R."/>
            <person name="Saha T."/>
        </authorList>
    </citation>
    <scope>NUCLEOTIDE SEQUENCE [LARGE SCALE GENOMIC DNA]</scope>
    <source>
        <strain evidence="6 7">ET03</strain>
    </source>
</reference>
<evidence type="ECO:0000259" key="5">
    <source>
        <dbReference type="PROSITE" id="PS50801"/>
    </source>
</evidence>
<dbReference type="SUPFAM" id="SSF55785">
    <property type="entry name" value="PYP-like sensor domain (PAS domain)"/>
    <property type="match status" value="1"/>
</dbReference>
<dbReference type="CDD" id="cd07041">
    <property type="entry name" value="STAS_RsbR_RsbS_like"/>
    <property type="match status" value="1"/>
</dbReference>
<keyword evidence="7" id="KW-1185">Reference proteome</keyword>
<feature type="domain" description="PAS" evidence="4">
    <location>
        <begin position="9"/>
        <end position="82"/>
    </location>
</feature>
<dbReference type="PROSITE" id="PS50801">
    <property type="entry name" value="STAS"/>
    <property type="match status" value="1"/>
</dbReference>
<dbReference type="PANTHER" id="PTHR47429">
    <property type="entry name" value="PROTEIN TWIN LOV 1"/>
    <property type="match status" value="1"/>
</dbReference>
<dbReference type="Pfam" id="PF13426">
    <property type="entry name" value="PAS_9"/>
    <property type="match status" value="1"/>
</dbReference>
<keyword evidence="6" id="KW-0223">Dioxygenase</keyword>
<dbReference type="SUPFAM" id="SSF52091">
    <property type="entry name" value="SpoIIaa-like"/>
    <property type="match status" value="1"/>
</dbReference>
<comment type="caution">
    <text evidence="6">The sequence shown here is derived from an EMBL/GenBank/DDBJ whole genome shotgun (WGS) entry which is preliminary data.</text>
</comment>
<name>A0A2M9EZ08_9BACL</name>
<evidence type="ECO:0000256" key="3">
    <source>
        <dbReference type="ARBA" id="ARBA00022991"/>
    </source>
</evidence>
<evidence type="ECO:0000256" key="2">
    <source>
        <dbReference type="ARBA" id="ARBA00022643"/>
    </source>
</evidence>
<dbReference type="EMBL" id="PCGR01000002">
    <property type="protein sequence ID" value="PJK16435.1"/>
    <property type="molecule type" value="Genomic_DNA"/>
</dbReference>